<evidence type="ECO:0000313" key="3">
    <source>
        <dbReference type="Proteomes" id="UP000482960"/>
    </source>
</evidence>
<dbReference type="EMBL" id="BLPG01000001">
    <property type="protein sequence ID" value="GFJ95374.1"/>
    <property type="molecule type" value="Genomic_DNA"/>
</dbReference>
<evidence type="ECO:0000313" key="2">
    <source>
        <dbReference type="EMBL" id="GFJ95374.1"/>
    </source>
</evidence>
<proteinExistence type="predicted"/>
<reference evidence="2 3" key="2">
    <citation type="submission" date="2020-03" db="EMBL/GenBank/DDBJ databases">
        <authorList>
            <person name="Ichikawa N."/>
            <person name="Kimura A."/>
            <person name="Kitahashi Y."/>
            <person name="Uohara A."/>
        </authorList>
    </citation>
    <scope>NUCLEOTIDE SEQUENCE [LARGE SCALE GENOMIC DNA]</scope>
    <source>
        <strain evidence="2 3">NBRC 108638</strain>
    </source>
</reference>
<reference evidence="2 3" key="1">
    <citation type="submission" date="2020-03" db="EMBL/GenBank/DDBJ databases">
        <title>Whole genome shotgun sequence of Phytohabitans rumicis NBRC 108638.</title>
        <authorList>
            <person name="Komaki H."/>
            <person name="Tamura T."/>
        </authorList>
    </citation>
    <scope>NUCLEOTIDE SEQUENCE [LARGE SCALE GENOMIC DNA]</scope>
    <source>
        <strain evidence="2 3">NBRC 108638</strain>
    </source>
</reference>
<evidence type="ECO:0008006" key="4">
    <source>
        <dbReference type="Google" id="ProtNLM"/>
    </source>
</evidence>
<feature type="compositionally biased region" description="Gly residues" evidence="1">
    <location>
        <begin position="450"/>
        <end position="463"/>
    </location>
</feature>
<sequence>MEAPAYAANYMGLSIKEQYDIMLHELTNCELLQKKGGMWENARIELIEADGSLKQSADALAGDWTDGAFDAFSETSLDIRRLLNDWLGLITGNNPFEALYDLSNQIMSTFGTVRDAYEQTLALTAARDQHEANLAILRAPAPFGADFDAGYAMGVALQEGSLLDQINAANTGIVEQHVRSSEAMGQLATAYEQTAGKLTAAASGQQFPDLGGGPAGGGGGGGGAPLGATARPGGGAVLPAGVALPDGTLLPDGLLPTDGVTLPEGATLPDGGTTLPGGATLPEGAGLPGGGGALPDGAALPGAGGAGLDQIAEPSLSGLGGALAPSLPPSLPPLTGGGLPPGTSPLTPYVPPVLPPVVTPGLPPGGNTGSRGSVPAVRPIGGGTGVGGAGVPGVSLGGSGSTSLPQAAVPVSAAQQAATGSPPVALGGATPAGTSTAGGAIPPIMPPMMGGAGAGTGGGGRPGSGAARRPPAGRGNGPSSTPGLPELLSGKAGRSEQGLIPVRTRRARPERKAEPPVAVQAQVVDEDLWRVDEATTRPRPSRAH</sequence>
<name>A0A6V8LGJ1_9ACTN</name>
<organism evidence="2 3">
    <name type="scientific">Phytohabitans rumicis</name>
    <dbReference type="NCBI Taxonomy" id="1076125"/>
    <lineage>
        <taxon>Bacteria</taxon>
        <taxon>Bacillati</taxon>
        <taxon>Actinomycetota</taxon>
        <taxon>Actinomycetes</taxon>
        <taxon>Micromonosporales</taxon>
        <taxon>Micromonosporaceae</taxon>
    </lineage>
</organism>
<evidence type="ECO:0000256" key="1">
    <source>
        <dbReference type="SAM" id="MobiDB-lite"/>
    </source>
</evidence>
<protein>
    <recommendedName>
        <fullName evidence="4">PPE family domain-containing protein</fullName>
    </recommendedName>
</protein>
<dbReference type="RefSeq" id="WP_173082933.1">
    <property type="nucleotide sequence ID" value="NZ_BAABJB010000012.1"/>
</dbReference>
<feature type="compositionally biased region" description="Low complexity" evidence="1">
    <location>
        <begin position="464"/>
        <end position="473"/>
    </location>
</feature>
<comment type="caution">
    <text evidence="2">The sequence shown here is derived from an EMBL/GenBank/DDBJ whole genome shotgun (WGS) entry which is preliminary data.</text>
</comment>
<feature type="region of interest" description="Disordered" evidence="1">
    <location>
        <begin position="419"/>
        <end position="544"/>
    </location>
</feature>
<dbReference type="Proteomes" id="UP000482960">
    <property type="component" value="Unassembled WGS sequence"/>
</dbReference>
<dbReference type="AlphaFoldDB" id="A0A6V8LGJ1"/>
<gene>
    <name evidence="2" type="ORF">Prum_090160</name>
</gene>
<feature type="compositionally biased region" description="Low complexity" evidence="1">
    <location>
        <begin position="425"/>
        <end position="442"/>
    </location>
</feature>
<accession>A0A6V8LGJ1</accession>
<feature type="region of interest" description="Disordered" evidence="1">
    <location>
        <begin position="205"/>
        <end position="228"/>
    </location>
</feature>
<feature type="region of interest" description="Disordered" evidence="1">
    <location>
        <begin position="319"/>
        <end position="342"/>
    </location>
</feature>
<feature type="compositionally biased region" description="Basic and acidic residues" evidence="1">
    <location>
        <begin position="527"/>
        <end position="536"/>
    </location>
</feature>
<keyword evidence="3" id="KW-1185">Reference proteome</keyword>
<feature type="region of interest" description="Disordered" evidence="1">
    <location>
        <begin position="263"/>
        <end position="292"/>
    </location>
</feature>
<feature type="compositionally biased region" description="Low complexity" evidence="1">
    <location>
        <begin position="263"/>
        <end position="285"/>
    </location>
</feature>
<feature type="compositionally biased region" description="Gly residues" evidence="1">
    <location>
        <begin position="210"/>
        <end position="225"/>
    </location>
</feature>